<evidence type="ECO:0000256" key="8">
    <source>
        <dbReference type="ARBA" id="ARBA00030045"/>
    </source>
</evidence>
<dbReference type="EMBL" id="JACWEZ010000001">
    <property type="protein sequence ID" value="MBD1221219.1"/>
    <property type="molecule type" value="Genomic_DNA"/>
</dbReference>
<evidence type="ECO:0000256" key="5">
    <source>
        <dbReference type="ARBA" id="ARBA00022670"/>
    </source>
</evidence>
<comment type="similarity">
    <text evidence="2">Belongs to the peptidase S15 family.</text>
</comment>
<dbReference type="SMART" id="SM00939">
    <property type="entry name" value="PepX_C"/>
    <property type="match status" value="1"/>
</dbReference>
<dbReference type="Proteomes" id="UP000621631">
    <property type="component" value="Unassembled WGS sequence"/>
</dbReference>
<evidence type="ECO:0000256" key="4">
    <source>
        <dbReference type="ARBA" id="ARBA00022438"/>
    </source>
</evidence>
<keyword evidence="6" id="KW-0378">Hydrolase</keyword>
<evidence type="ECO:0000259" key="9">
    <source>
        <dbReference type="SMART" id="SM00939"/>
    </source>
</evidence>
<evidence type="ECO:0000256" key="2">
    <source>
        <dbReference type="ARBA" id="ARBA00010819"/>
    </source>
</evidence>
<dbReference type="RefSeq" id="WP_189776584.1">
    <property type="nucleotide sequence ID" value="NZ_JACWEZ010000001.1"/>
</dbReference>
<dbReference type="Pfam" id="PF08530">
    <property type="entry name" value="PepX_C"/>
    <property type="match status" value="1"/>
</dbReference>
<name>A0ABR7VH03_VIRHA</name>
<dbReference type="InterPro" id="IPR000383">
    <property type="entry name" value="Xaa-Pro-like_dom"/>
</dbReference>
<dbReference type="InterPro" id="IPR029058">
    <property type="entry name" value="AB_hydrolase_fold"/>
</dbReference>
<dbReference type="InterPro" id="IPR008252">
    <property type="entry name" value="Pept_S15_Xpro"/>
</dbReference>
<feature type="domain" description="Xaa-Pro dipeptidyl-peptidase C-terminal" evidence="9">
    <location>
        <begin position="354"/>
        <end position="570"/>
    </location>
</feature>
<dbReference type="Gene3D" id="3.40.50.1820">
    <property type="entry name" value="alpha/beta hydrolase"/>
    <property type="match status" value="1"/>
</dbReference>
<dbReference type="SUPFAM" id="SSF53474">
    <property type="entry name" value="alpha/beta-Hydrolases"/>
    <property type="match status" value="1"/>
</dbReference>
<keyword evidence="4" id="KW-0031">Aminopeptidase</keyword>
<dbReference type="InterPro" id="IPR008979">
    <property type="entry name" value="Galactose-bd-like_sf"/>
</dbReference>
<evidence type="ECO:0000256" key="1">
    <source>
        <dbReference type="ARBA" id="ARBA00000123"/>
    </source>
</evidence>
<dbReference type="PRINTS" id="PR00923">
    <property type="entry name" value="LACTOPTASE"/>
</dbReference>
<dbReference type="Pfam" id="PF02129">
    <property type="entry name" value="Peptidase_S15"/>
    <property type="match status" value="1"/>
</dbReference>
<dbReference type="EC" id="3.4.14.11" evidence="3"/>
<evidence type="ECO:0000313" key="10">
    <source>
        <dbReference type="EMBL" id="MBD1221219.1"/>
    </source>
</evidence>
<keyword evidence="5" id="KW-0645">Protease</keyword>
<dbReference type="InterPro" id="IPR013736">
    <property type="entry name" value="Xaa-Pro_dipept_C"/>
</dbReference>
<accession>A0ABR7VH03</accession>
<keyword evidence="7" id="KW-0720">Serine protease</keyword>
<organism evidence="10 11">
    <name type="scientific">Virgibacillus halodenitrificans</name>
    <name type="common">Bacillus halodenitrificans</name>
    <dbReference type="NCBI Taxonomy" id="1482"/>
    <lineage>
        <taxon>Bacteria</taxon>
        <taxon>Bacillati</taxon>
        <taxon>Bacillota</taxon>
        <taxon>Bacilli</taxon>
        <taxon>Bacillales</taxon>
        <taxon>Bacillaceae</taxon>
        <taxon>Virgibacillus</taxon>
    </lineage>
</organism>
<dbReference type="NCBIfam" id="NF003780">
    <property type="entry name" value="PRK05371.1-1"/>
    <property type="match status" value="1"/>
</dbReference>
<dbReference type="NCBIfam" id="TIGR00976">
    <property type="entry name" value="CocE_NonD"/>
    <property type="match status" value="1"/>
</dbReference>
<dbReference type="SUPFAM" id="SSF49785">
    <property type="entry name" value="Galactose-binding domain-like"/>
    <property type="match status" value="1"/>
</dbReference>
<sequence length="576" mass="65406">MRRRGKFSLLISLLLVLCIVGRKGKQAQIQMSTKRTAAESRAFKKAIRETVWVETSVDSDHDGKKDRVKVDIIRPKETKKGIQVPVIYNMSPYNAGLVYPDYYNVDEERHCPGPSFTNEYHYDKYFVPRGYAMVNASSIGSKGSDGCPTTGDPQELLAAKAVIDWLNGRAEGFDESGNNITAYWTNGKTGMVGLSYEGTIPNGLATLDVPGLKTIVPIGAISNWYDYYRANGAVIAPGGYQGDDADRLAKGVLTRDNPEVCMECMEQMEKDQDRKTGDYNAFWDERNYLNGVHNLQASVFLVHGLNDMNVKRKQFAQWWEKLKQYDVPRKLWLHNGGHIDPKVTSGDKWLTTLHRWFDYWLYDKNNGVMDEAQVTIQQPDDTWIQQTEWPHKDAHNTLFYLGTDQSGRGSLQEFEEVSEEEKATFTDNAFIKAEQLVKKPEVMVPHRLAYMTSKLTRPVRLSGFPQLSIQASIDQTAANLTALLVDYGPDETTIVTRGWMDACNVDSIWQSKALEPGRLYNFEWDMEPHDHKFEKGHQIGLVLMSSDYEYTIRPKTSVSITVHYGKSHVILPLVDV</sequence>
<evidence type="ECO:0000256" key="7">
    <source>
        <dbReference type="ARBA" id="ARBA00022825"/>
    </source>
</evidence>
<dbReference type="InterPro" id="IPR005674">
    <property type="entry name" value="CocE/Ser_esterase"/>
</dbReference>
<reference evidence="10 11" key="1">
    <citation type="submission" date="2020-09" db="EMBL/GenBank/DDBJ databases">
        <title>Draft Genome Sequences of Oil-Oxidizing Bacteria Halomonas titanicae, Marinobacter lutaoensis, and Virgibacillus halodenitrificans Isolated from Highly Saline Environments.</title>
        <authorList>
            <person name="Grouzdev D.S."/>
            <person name="Sokolova D.S."/>
            <person name="Semenova E.M."/>
            <person name="Borzenkov I.A."/>
            <person name="Bidzhieva S.K."/>
            <person name="Poltaraus A.B."/>
            <person name="Nazina T.N."/>
        </authorList>
    </citation>
    <scope>NUCLEOTIDE SEQUENCE [LARGE SCALE GENOMIC DNA]</scope>
    <source>
        <strain evidence="10 11">VKM B-3472D</strain>
    </source>
</reference>
<evidence type="ECO:0000313" key="11">
    <source>
        <dbReference type="Proteomes" id="UP000621631"/>
    </source>
</evidence>
<dbReference type="Gene3D" id="2.60.120.260">
    <property type="entry name" value="Galactose-binding domain-like"/>
    <property type="match status" value="1"/>
</dbReference>
<proteinExistence type="inferred from homology"/>
<protein>
    <recommendedName>
        <fullName evidence="3">Xaa-Pro dipeptidyl-peptidase</fullName>
        <ecNumber evidence="3">3.4.14.11</ecNumber>
    </recommendedName>
    <alternativeName>
        <fullName evidence="8">X-prolyl-dipeptidyl aminopeptidase</fullName>
    </alternativeName>
</protein>
<keyword evidence="11" id="KW-1185">Reference proteome</keyword>
<evidence type="ECO:0000256" key="3">
    <source>
        <dbReference type="ARBA" id="ARBA00012463"/>
    </source>
</evidence>
<comment type="caution">
    <text evidence="10">The sequence shown here is derived from an EMBL/GenBank/DDBJ whole genome shotgun (WGS) entry which is preliminary data.</text>
</comment>
<gene>
    <name evidence="10" type="ORF">IC602_01170</name>
</gene>
<evidence type="ECO:0000256" key="6">
    <source>
        <dbReference type="ARBA" id="ARBA00022801"/>
    </source>
</evidence>
<comment type="catalytic activity">
    <reaction evidence="1">
        <text>Hydrolyzes Xaa-Pro-|- bonds to release unblocked, N-terminal dipeptides from substrates including Ala-Pro-|-p-nitroanilide and (sequentially) Tyr-Pro-|-Phe-Pro-|-Gly-Pro-|-Ile.</text>
        <dbReference type="EC" id="3.4.14.11"/>
    </reaction>
</comment>